<protein>
    <submittedName>
        <fullName evidence="1">Uncharacterized protein</fullName>
    </submittedName>
</protein>
<organism evidence="1 2">
    <name type="scientific">Gossypium harknessii</name>
    <dbReference type="NCBI Taxonomy" id="34285"/>
    <lineage>
        <taxon>Eukaryota</taxon>
        <taxon>Viridiplantae</taxon>
        <taxon>Streptophyta</taxon>
        <taxon>Embryophyta</taxon>
        <taxon>Tracheophyta</taxon>
        <taxon>Spermatophyta</taxon>
        <taxon>Magnoliopsida</taxon>
        <taxon>eudicotyledons</taxon>
        <taxon>Gunneridae</taxon>
        <taxon>Pentapetalae</taxon>
        <taxon>rosids</taxon>
        <taxon>malvids</taxon>
        <taxon>Malvales</taxon>
        <taxon>Malvaceae</taxon>
        <taxon>Malvoideae</taxon>
        <taxon>Gossypium</taxon>
    </lineage>
</organism>
<dbReference type="EMBL" id="JABFAD010000009">
    <property type="protein sequence ID" value="MBA0809441.1"/>
    <property type="molecule type" value="Genomic_DNA"/>
</dbReference>
<name>A0A7J9HHZ0_9ROSI</name>
<sequence length="26" mass="3414">MRKKRLLRRMRRLWIRICISIWWATA</sequence>
<reference evidence="1 2" key="1">
    <citation type="journal article" date="2019" name="Genome Biol. Evol.">
        <title>Insights into the evolution of the New World diploid cottons (Gossypium, subgenus Houzingenia) based on genome sequencing.</title>
        <authorList>
            <person name="Grover C.E."/>
            <person name="Arick M.A. 2nd"/>
            <person name="Thrash A."/>
            <person name="Conover J.L."/>
            <person name="Sanders W.S."/>
            <person name="Peterson D.G."/>
            <person name="Frelichowski J.E."/>
            <person name="Scheffler J.A."/>
            <person name="Scheffler B.E."/>
            <person name="Wendel J.F."/>
        </authorList>
    </citation>
    <scope>NUCLEOTIDE SEQUENCE [LARGE SCALE GENOMIC DNA]</scope>
    <source>
        <strain evidence="1">0</strain>
        <tissue evidence="1">Leaf</tissue>
    </source>
</reference>
<evidence type="ECO:0000313" key="1">
    <source>
        <dbReference type="EMBL" id="MBA0809441.1"/>
    </source>
</evidence>
<evidence type="ECO:0000313" key="2">
    <source>
        <dbReference type="Proteomes" id="UP000593560"/>
    </source>
</evidence>
<comment type="caution">
    <text evidence="1">The sequence shown here is derived from an EMBL/GenBank/DDBJ whole genome shotgun (WGS) entry which is preliminary data.</text>
</comment>
<proteinExistence type="predicted"/>
<accession>A0A7J9HHZ0</accession>
<keyword evidence="2" id="KW-1185">Reference proteome</keyword>
<gene>
    <name evidence="1" type="ORF">Gohar_025092</name>
</gene>
<dbReference type="Proteomes" id="UP000593560">
    <property type="component" value="Unassembled WGS sequence"/>
</dbReference>
<dbReference type="AlphaFoldDB" id="A0A7J9HHZ0"/>